<evidence type="ECO:0000313" key="1">
    <source>
        <dbReference type="EMBL" id="RIB00705.1"/>
    </source>
</evidence>
<reference evidence="1 2" key="1">
    <citation type="submission" date="2018-06" db="EMBL/GenBank/DDBJ databases">
        <title>Comparative genomics reveals the genomic features of Rhizophagus irregularis, R. cerebriforme, R. diaphanum and Gigaspora rosea, and their symbiotic lifestyle signature.</title>
        <authorList>
            <person name="Morin E."/>
            <person name="San Clemente H."/>
            <person name="Chen E.C.H."/>
            <person name="De La Providencia I."/>
            <person name="Hainaut M."/>
            <person name="Kuo A."/>
            <person name="Kohler A."/>
            <person name="Murat C."/>
            <person name="Tang N."/>
            <person name="Roy S."/>
            <person name="Loubradou J."/>
            <person name="Henrissat B."/>
            <person name="Grigoriev I.V."/>
            <person name="Corradi N."/>
            <person name="Roux C."/>
            <person name="Martin F.M."/>
        </authorList>
    </citation>
    <scope>NUCLEOTIDE SEQUENCE [LARGE SCALE GENOMIC DNA]</scope>
    <source>
        <strain evidence="1 2">DAOM 194757</strain>
    </source>
</reference>
<dbReference type="Proteomes" id="UP000266673">
    <property type="component" value="Unassembled WGS sequence"/>
</dbReference>
<dbReference type="AlphaFoldDB" id="A0A397TRE3"/>
<proteinExistence type="predicted"/>
<dbReference type="EMBL" id="QKWP01003747">
    <property type="protein sequence ID" value="RIB00705.1"/>
    <property type="molecule type" value="Genomic_DNA"/>
</dbReference>
<comment type="caution">
    <text evidence="1">The sequence shown here is derived from an EMBL/GenBank/DDBJ whole genome shotgun (WGS) entry which is preliminary data.</text>
</comment>
<name>A0A397TRE3_9GLOM</name>
<accession>A0A397TRE3</accession>
<evidence type="ECO:0000313" key="2">
    <source>
        <dbReference type="Proteomes" id="UP000266673"/>
    </source>
</evidence>
<gene>
    <name evidence="1" type="ORF">C2G38_2233323</name>
</gene>
<dbReference type="OrthoDB" id="2446068at2759"/>
<protein>
    <submittedName>
        <fullName evidence="1">Uncharacterized protein</fullName>
    </submittedName>
</protein>
<keyword evidence="2" id="KW-1185">Reference proteome</keyword>
<organism evidence="1 2">
    <name type="scientific">Gigaspora rosea</name>
    <dbReference type="NCBI Taxonomy" id="44941"/>
    <lineage>
        <taxon>Eukaryota</taxon>
        <taxon>Fungi</taxon>
        <taxon>Fungi incertae sedis</taxon>
        <taxon>Mucoromycota</taxon>
        <taxon>Glomeromycotina</taxon>
        <taxon>Glomeromycetes</taxon>
        <taxon>Diversisporales</taxon>
        <taxon>Gigasporaceae</taxon>
        <taxon>Gigaspora</taxon>
    </lineage>
</organism>
<sequence length="115" mass="13109">MRRKSMIISDCMIIGGALSIIEGVGTQHTGIRVIFIYRQYHEWFGSISQRIGYDILEESDIIDAAKELSGTYFANIQPNRAKKEINQLDDNSEKINNKRKKVAIKTIPGISNLFY</sequence>